<keyword evidence="3" id="KW-0805">Transcription regulation</keyword>
<dbReference type="CDD" id="cd14702">
    <property type="entry name" value="bZIP_plant_GBF1"/>
    <property type="match status" value="1"/>
</dbReference>
<keyword evidence="5" id="KW-0804">Transcription</keyword>
<evidence type="ECO:0000256" key="4">
    <source>
        <dbReference type="ARBA" id="ARBA00023125"/>
    </source>
</evidence>
<dbReference type="EMBL" id="JAUIZM010000004">
    <property type="protein sequence ID" value="KAK1389624.1"/>
    <property type="molecule type" value="Genomic_DNA"/>
</dbReference>
<evidence type="ECO:0000313" key="9">
    <source>
        <dbReference type="EMBL" id="KAK1389624.1"/>
    </source>
</evidence>
<reference evidence="9" key="2">
    <citation type="submission" date="2023-05" db="EMBL/GenBank/DDBJ databases">
        <authorList>
            <person name="Schelkunov M.I."/>
        </authorList>
    </citation>
    <scope>NUCLEOTIDE SEQUENCE</scope>
    <source>
        <strain evidence="9">Hsosn_3</strain>
        <tissue evidence="9">Leaf</tissue>
    </source>
</reference>
<keyword evidence="4" id="KW-0238">DNA-binding</keyword>
<keyword evidence="7" id="KW-0175">Coiled coil</keyword>
<dbReference type="InterPro" id="IPR044827">
    <property type="entry name" value="GBF-like"/>
</dbReference>
<dbReference type="InterPro" id="IPR045314">
    <property type="entry name" value="bZIP_plant_GBF1"/>
</dbReference>
<feature type="coiled-coil region" evidence="7">
    <location>
        <begin position="153"/>
        <end position="201"/>
    </location>
</feature>
<dbReference type="InterPro" id="IPR046347">
    <property type="entry name" value="bZIP_sf"/>
</dbReference>
<evidence type="ECO:0000256" key="1">
    <source>
        <dbReference type="ARBA" id="ARBA00004123"/>
    </source>
</evidence>
<dbReference type="SUPFAM" id="SSF57959">
    <property type="entry name" value="Leucine zipper domain"/>
    <property type="match status" value="1"/>
</dbReference>
<comment type="caution">
    <text evidence="9">The sequence shown here is derived from an EMBL/GenBank/DDBJ whole genome shotgun (WGS) entry which is preliminary data.</text>
</comment>
<dbReference type="GO" id="GO:0005634">
    <property type="term" value="C:nucleus"/>
    <property type="evidence" value="ECO:0007669"/>
    <property type="project" value="UniProtKB-SubCell"/>
</dbReference>
<evidence type="ECO:0000256" key="5">
    <source>
        <dbReference type="ARBA" id="ARBA00023163"/>
    </source>
</evidence>
<evidence type="ECO:0000313" key="10">
    <source>
        <dbReference type="Proteomes" id="UP001237642"/>
    </source>
</evidence>
<keyword evidence="10" id="KW-1185">Reference proteome</keyword>
<reference evidence="9" key="1">
    <citation type="submission" date="2023-02" db="EMBL/GenBank/DDBJ databases">
        <title>Genome of toxic invasive species Heracleum sosnowskyi carries increased number of genes despite the absence of recent whole-genome duplications.</title>
        <authorList>
            <person name="Schelkunov M."/>
            <person name="Shtratnikova V."/>
            <person name="Makarenko M."/>
            <person name="Klepikova A."/>
            <person name="Omelchenko D."/>
            <person name="Novikova G."/>
            <person name="Obukhova E."/>
            <person name="Bogdanov V."/>
            <person name="Penin A."/>
            <person name="Logacheva M."/>
        </authorList>
    </citation>
    <scope>NUCLEOTIDE SEQUENCE</scope>
    <source>
        <strain evidence="9">Hsosn_3</strain>
        <tissue evidence="9">Leaf</tissue>
    </source>
</reference>
<dbReference type="SMART" id="SM00338">
    <property type="entry name" value="BRLZ"/>
    <property type="match status" value="1"/>
</dbReference>
<dbReference type="Proteomes" id="UP001237642">
    <property type="component" value="Unassembled WGS sequence"/>
</dbReference>
<evidence type="ECO:0000256" key="2">
    <source>
        <dbReference type="ARBA" id="ARBA00007163"/>
    </source>
</evidence>
<feature type="domain" description="BZIP" evidence="8">
    <location>
        <begin position="135"/>
        <end position="198"/>
    </location>
</feature>
<accession>A0AAD8IR64</accession>
<dbReference type="PANTHER" id="PTHR45967">
    <property type="entry name" value="G-BOX-BINDING FACTOR 3-RELATED"/>
    <property type="match status" value="1"/>
</dbReference>
<evidence type="ECO:0000256" key="7">
    <source>
        <dbReference type="SAM" id="Coils"/>
    </source>
</evidence>
<keyword evidence="6" id="KW-0539">Nucleus</keyword>
<evidence type="ECO:0000256" key="6">
    <source>
        <dbReference type="ARBA" id="ARBA00023242"/>
    </source>
</evidence>
<proteinExistence type="inferred from homology"/>
<organism evidence="9 10">
    <name type="scientific">Heracleum sosnowskyi</name>
    <dbReference type="NCBI Taxonomy" id="360622"/>
    <lineage>
        <taxon>Eukaryota</taxon>
        <taxon>Viridiplantae</taxon>
        <taxon>Streptophyta</taxon>
        <taxon>Embryophyta</taxon>
        <taxon>Tracheophyta</taxon>
        <taxon>Spermatophyta</taxon>
        <taxon>Magnoliopsida</taxon>
        <taxon>eudicotyledons</taxon>
        <taxon>Gunneridae</taxon>
        <taxon>Pentapetalae</taxon>
        <taxon>asterids</taxon>
        <taxon>campanulids</taxon>
        <taxon>Apiales</taxon>
        <taxon>Apiaceae</taxon>
        <taxon>Apioideae</taxon>
        <taxon>apioid superclade</taxon>
        <taxon>Tordylieae</taxon>
        <taxon>Tordyliinae</taxon>
        <taxon>Heracleum</taxon>
    </lineage>
</organism>
<comment type="subcellular location">
    <subcellularLocation>
        <location evidence="1">Nucleus</location>
    </subcellularLocation>
</comment>
<dbReference type="AlphaFoldDB" id="A0AAD8IR64"/>
<dbReference type="GO" id="GO:0043565">
    <property type="term" value="F:sequence-specific DNA binding"/>
    <property type="evidence" value="ECO:0007669"/>
    <property type="project" value="InterPro"/>
</dbReference>
<protein>
    <recommendedName>
        <fullName evidence="8">BZIP domain-containing protein</fullName>
    </recommendedName>
</protein>
<dbReference type="Pfam" id="PF00170">
    <property type="entry name" value="bZIP_1"/>
    <property type="match status" value="1"/>
</dbReference>
<gene>
    <name evidence="9" type="ORF">POM88_017802</name>
</gene>
<evidence type="ECO:0000259" key="8">
    <source>
        <dbReference type="PROSITE" id="PS50217"/>
    </source>
</evidence>
<name>A0AAD8IR64_9APIA</name>
<dbReference type="GO" id="GO:0003700">
    <property type="term" value="F:DNA-binding transcription factor activity"/>
    <property type="evidence" value="ECO:0007669"/>
    <property type="project" value="InterPro"/>
</dbReference>
<comment type="similarity">
    <text evidence="2">Belongs to the bZIP family.</text>
</comment>
<dbReference type="InterPro" id="IPR004827">
    <property type="entry name" value="bZIP"/>
</dbReference>
<dbReference type="PROSITE" id="PS50217">
    <property type="entry name" value="BZIP"/>
    <property type="match status" value="1"/>
</dbReference>
<evidence type="ECO:0000256" key="3">
    <source>
        <dbReference type="ARBA" id="ARBA00023015"/>
    </source>
</evidence>
<sequence length="424" mass="48011">MKEQINNHFLVLLFQSQNKVRLVQLNGEKESKMMGRNLIQADKNYEHQLIPCTSKSCATDVGTKIIQDLNILPEDFEVESQQHSEKECDVMVKKPIQADEGTKLQPKYNCGKSSAPHFGGKARRKLNLLTEDEKEERRLRRMLANRESARQAILRRQAHRQELARRAAELERENDNLKKEKEVAMKKYESLKSTNESLKAQLNLHGATVNVEVEETQESLKINNAHIPTPTSTKHENPVRMNVPGPYALPYTWLFPLSYDANGVPPQSLDFASKRFIPKQSSTSPFRKTVADVKKDQRYPLKMVRGGASTSTEIIGPSVEVNCGKTSGKKLAHKHKVTSEGNKETVTGSSVRQRDAIKRKNEFITSVAATSSSSGKNEDRIDGGLLWSEMDDFTAAEARKRRKDVIKMKNFHYSRQSHVKISSV</sequence>
<dbReference type="PANTHER" id="PTHR45967:SF28">
    <property type="entry name" value="BASIC-LEUCINE ZIPPER (BZIP) TRANSCRIPTION FACTOR FAMILY PROTEIN"/>
    <property type="match status" value="1"/>
</dbReference>